<evidence type="ECO:0000256" key="3">
    <source>
        <dbReference type="ARBA" id="ARBA00022737"/>
    </source>
</evidence>
<dbReference type="PANTHER" id="PTHR31832:SF68">
    <property type="entry name" value="B-BOX ZINC FINGER PROTEIN 22"/>
    <property type="match status" value="1"/>
</dbReference>
<dbReference type="OrthoDB" id="495392at2759"/>
<dbReference type="EMBL" id="GG663739">
    <property type="protein sequence ID" value="EEH56989.1"/>
    <property type="molecule type" value="Genomic_DNA"/>
</dbReference>
<sequence>MAKINRKIQQRVLVQGRDFPRTRTSHSAPPHATQSPTMKSVCEVCTTAPATLMCVADDAVMCGMCDKRCVNPVYTICHEDRAFLCRGCDVSLHSANEAVKKHRRFLYTGVTVALAPLGEKETATPREATDIVKEVPPMAAPIRPTVTQPQPQKKRKAVDIEDDFAVPTMSPDNSAGHGGVQWQSDEEFNSFVQDFVGKGEKNPDVNFDGFLDNFFDDVPLSDDFGVVPTM</sequence>
<evidence type="ECO:0000256" key="5">
    <source>
        <dbReference type="ARBA" id="ARBA00023015"/>
    </source>
</evidence>
<dbReference type="STRING" id="564608.C1MRM5"/>
<dbReference type="AlphaFoldDB" id="C1MRM5"/>
<dbReference type="InterPro" id="IPR051979">
    <property type="entry name" value="B-box_zinc_finger"/>
</dbReference>
<proteinExistence type="predicted"/>
<protein>
    <submittedName>
        <fullName evidence="10">Predicted protein</fullName>
    </submittedName>
</protein>
<dbReference type="GO" id="GO:0009640">
    <property type="term" value="P:photomorphogenesis"/>
    <property type="evidence" value="ECO:0007669"/>
    <property type="project" value="TreeGrafter"/>
</dbReference>
<evidence type="ECO:0000313" key="10">
    <source>
        <dbReference type="EMBL" id="EEH56989.1"/>
    </source>
</evidence>
<dbReference type="InterPro" id="IPR049808">
    <property type="entry name" value="CONSTANS-like_Bbox1"/>
</dbReference>
<evidence type="ECO:0000256" key="6">
    <source>
        <dbReference type="ARBA" id="ARBA00023163"/>
    </source>
</evidence>
<evidence type="ECO:0000259" key="9">
    <source>
        <dbReference type="SMART" id="SM00336"/>
    </source>
</evidence>
<evidence type="ECO:0000313" key="11">
    <source>
        <dbReference type="Proteomes" id="UP000001876"/>
    </source>
</evidence>
<organism evidence="11">
    <name type="scientific">Micromonas pusilla (strain CCMP1545)</name>
    <name type="common">Picoplanktonic green alga</name>
    <dbReference type="NCBI Taxonomy" id="564608"/>
    <lineage>
        <taxon>Eukaryota</taxon>
        <taxon>Viridiplantae</taxon>
        <taxon>Chlorophyta</taxon>
        <taxon>Mamiellophyceae</taxon>
        <taxon>Mamiellales</taxon>
        <taxon>Mamiellaceae</taxon>
        <taxon>Micromonas</taxon>
    </lineage>
</organism>
<dbReference type="KEGG" id="mpp:MICPUCDRAFT_58157"/>
<evidence type="ECO:0000256" key="7">
    <source>
        <dbReference type="ARBA" id="ARBA00023242"/>
    </source>
</evidence>
<keyword evidence="7" id="KW-0539">Nucleus</keyword>
<feature type="domain" description="B box-type" evidence="9">
    <location>
        <begin position="57"/>
        <end position="107"/>
    </location>
</feature>
<dbReference type="GO" id="GO:0005634">
    <property type="term" value="C:nucleus"/>
    <property type="evidence" value="ECO:0007669"/>
    <property type="project" value="UniProtKB-SubCell"/>
</dbReference>
<evidence type="ECO:0000256" key="1">
    <source>
        <dbReference type="ARBA" id="ARBA00004123"/>
    </source>
</evidence>
<evidence type="ECO:0000256" key="4">
    <source>
        <dbReference type="ARBA" id="ARBA00022833"/>
    </source>
</evidence>
<keyword evidence="4" id="KW-0862">Zinc</keyword>
<dbReference type="SMART" id="SM00336">
    <property type="entry name" value="BBOX"/>
    <property type="match status" value="1"/>
</dbReference>
<dbReference type="CDD" id="cd19821">
    <property type="entry name" value="Bbox1_BBX-like"/>
    <property type="match status" value="1"/>
</dbReference>
<dbReference type="PANTHER" id="PTHR31832">
    <property type="entry name" value="B-BOX ZINC FINGER PROTEIN 22"/>
    <property type="match status" value="1"/>
</dbReference>
<comment type="subcellular location">
    <subcellularLocation>
        <location evidence="1">Nucleus</location>
    </subcellularLocation>
</comment>
<dbReference type="InterPro" id="IPR000315">
    <property type="entry name" value="Znf_B-box"/>
</dbReference>
<keyword evidence="5" id="KW-0805">Transcription regulation</keyword>
<keyword evidence="6" id="KW-0804">Transcription</keyword>
<dbReference type="Proteomes" id="UP000001876">
    <property type="component" value="Unassembled WGS sequence"/>
</dbReference>
<evidence type="ECO:0000256" key="2">
    <source>
        <dbReference type="ARBA" id="ARBA00022723"/>
    </source>
</evidence>
<keyword evidence="2" id="KW-0479">Metal-binding</keyword>
<gene>
    <name evidence="10" type="ORF">MICPUCDRAFT_58157</name>
</gene>
<name>C1MRM5_MICPC</name>
<keyword evidence="3" id="KW-0677">Repeat</keyword>
<evidence type="ECO:0000256" key="8">
    <source>
        <dbReference type="SAM" id="MobiDB-lite"/>
    </source>
</evidence>
<dbReference type="GO" id="GO:0008270">
    <property type="term" value="F:zinc ion binding"/>
    <property type="evidence" value="ECO:0007669"/>
    <property type="project" value="InterPro"/>
</dbReference>
<reference evidence="10 11" key="1">
    <citation type="journal article" date="2009" name="Science">
        <title>Green evolution and dynamic adaptations revealed by genomes of the marine picoeukaryotes Micromonas.</title>
        <authorList>
            <person name="Worden A.Z."/>
            <person name="Lee J.H."/>
            <person name="Mock T."/>
            <person name="Rouze P."/>
            <person name="Simmons M.P."/>
            <person name="Aerts A.L."/>
            <person name="Allen A.E."/>
            <person name="Cuvelier M.L."/>
            <person name="Derelle E."/>
            <person name="Everett M.V."/>
            <person name="Foulon E."/>
            <person name="Grimwood J."/>
            <person name="Gundlach H."/>
            <person name="Henrissat B."/>
            <person name="Napoli C."/>
            <person name="McDonald S.M."/>
            <person name="Parker M.S."/>
            <person name="Rombauts S."/>
            <person name="Salamov A."/>
            <person name="Von Dassow P."/>
            <person name="Badger J.H."/>
            <person name="Coutinho P.M."/>
            <person name="Demir E."/>
            <person name="Dubchak I."/>
            <person name="Gentemann C."/>
            <person name="Eikrem W."/>
            <person name="Gready J.E."/>
            <person name="John U."/>
            <person name="Lanier W."/>
            <person name="Lindquist E.A."/>
            <person name="Lucas S."/>
            <person name="Mayer K.F."/>
            <person name="Moreau H."/>
            <person name="Not F."/>
            <person name="Otillar R."/>
            <person name="Panaud O."/>
            <person name="Pangilinan J."/>
            <person name="Paulsen I."/>
            <person name="Piegu B."/>
            <person name="Poliakov A."/>
            <person name="Robbens S."/>
            <person name="Schmutz J."/>
            <person name="Toulza E."/>
            <person name="Wyss T."/>
            <person name="Zelensky A."/>
            <person name="Zhou K."/>
            <person name="Armbrust E.V."/>
            <person name="Bhattacharya D."/>
            <person name="Goodenough U.W."/>
            <person name="Van de Peer Y."/>
            <person name="Grigoriev I.V."/>
        </authorList>
    </citation>
    <scope>NUCLEOTIDE SEQUENCE [LARGE SCALE GENOMIC DNA]</scope>
    <source>
        <strain evidence="10 11">CCMP1545</strain>
    </source>
</reference>
<dbReference type="eggNOG" id="ENOG502QT4C">
    <property type="taxonomic scope" value="Eukaryota"/>
</dbReference>
<accession>C1MRM5</accession>
<dbReference type="GO" id="GO:0006355">
    <property type="term" value="P:regulation of DNA-templated transcription"/>
    <property type="evidence" value="ECO:0007669"/>
    <property type="project" value="TreeGrafter"/>
</dbReference>
<feature type="region of interest" description="Disordered" evidence="8">
    <location>
        <begin position="15"/>
        <end position="36"/>
    </location>
</feature>
<dbReference type="OMA" id="YTICHED"/>
<dbReference type="RefSeq" id="XP_003058534.1">
    <property type="nucleotide sequence ID" value="XM_003058488.1"/>
</dbReference>
<dbReference type="GeneID" id="9684340"/>
<keyword evidence="11" id="KW-1185">Reference proteome</keyword>